<protein>
    <recommendedName>
        <fullName evidence="3">DNA (cytosine-5-)-methyltransferase</fullName>
    </recommendedName>
</protein>
<reference evidence="1 2" key="1">
    <citation type="journal article" date="2015" name="Nature">
        <title>rRNA introns, odd ribosomes, and small enigmatic genomes across a large radiation of phyla.</title>
        <authorList>
            <person name="Brown C.T."/>
            <person name="Hug L.A."/>
            <person name="Thomas B.C."/>
            <person name="Sharon I."/>
            <person name="Castelle C.J."/>
            <person name="Singh A."/>
            <person name="Wilkins M.J."/>
            <person name="Williams K.H."/>
            <person name="Banfield J.F."/>
        </authorList>
    </citation>
    <scope>NUCLEOTIDE SEQUENCE [LARGE SCALE GENOMIC DNA]</scope>
</reference>
<dbReference type="Proteomes" id="UP000034329">
    <property type="component" value="Unassembled WGS sequence"/>
</dbReference>
<comment type="caution">
    <text evidence="1">The sequence shown here is derived from an EMBL/GenBank/DDBJ whole genome shotgun (WGS) entry which is preliminary data.</text>
</comment>
<evidence type="ECO:0000313" key="2">
    <source>
        <dbReference type="Proteomes" id="UP000034329"/>
    </source>
</evidence>
<sequence length="369" mass="42168">MRNRNKSLRASQFGAIHRRERIFIIAYNNDSGHLEQQLEIDSNETKQQAFTKLDSSVREGAIGYDGGFESDSKPKTPRGAVVSTPRACFVADDWSDRIQRYQQETTSREFGFSQFKDVRRIEDLFNRPNLPEPLFRNKNHGFSSGLGVCGSQTKTEKNKKEVIPINGYGSTKEIPEQELRMVWEQAGAKGYERTAGRLQRVQTEGVLQHEMRRVSEAEGICNSLSLLETSPQTSQTRMRNVRCNREPPHTPQEWRLVGQHTGQSCDSLRLVPLETPLEEWENTMEKAVCLRCLWDTCEEVGLVSKTLSAFKEVWESQNDEDKRWLLVQTNSGRNVVMDRIKMTRAIGNAVVPVCAQFIARQIKDAEAKE</sequence>
<organism evidence="1 2">
    <name type="scientific">Candidatus Woesebacteria bacterium GW2011_GWB1_45_5</name>
    <dbReference type="NCBI Taxonomy" id="1618581"/>
    <lineage>
        <taxon>Bacteria</taxon>
        <taxon>Candidatus Woeseibacteriota</taxon>
    </lineage>
</organism>
<gene>
    <name evidence="1" type="ORF">UX13_C0003G0010</name>
</gene>
<dbReference type="EMBL" id="LCLA01000003">
    <property type="protein sequence ID" value="KKU10798.1"/>
    <property type="molecule type" value="Genomic_DNA"/>
</dbReference>
<name>A0A0G1PZA8_9BACT</name>
<accession>A0A0G1PZA8</accession>
<evidence type="ECO:0000313" key="1">
    <source>
        <dbReference type="EMBL" id="KKU10798.1"/>
    </source>
</evidence>
<dbReference type="AlphaFoldDB" id="A0A0G1PZA8"/>
<proteinExistence type="predicted"/>
<evidence type="ECO:0008006" key="3">
    <source>
        <dbReference type="Google" id="ProtNLM"/>
    </source>
</evidence>